<comment type="caution">
    <text evidence="1">The sequence shown here is derived from an EMBL/GenBank/DDBJ whole genome shotgun (WGS) entry which is preliminary data.</text>
</comment>
<evidence type="ECO:0000313" key="2">
    <source>
        <dbReference type="EMBL" id="PWT29059.1"/>
    </source>
</evidence>
<dbReference type="InterPro" id="IPR027417">
    <property type="entry name" value="P-loop_NTPase"/>
</dbReference>
<name>A0A317FXQ8_BUTFI</name>
<accession>A0A317FXQ8</accession>
<dbReference type="AlphaFoldDB" id="A0A317FXQ8"/>
<dbReference type="EMBL" id="NXNG01000001">
    <property type="protein sequence ID" value="PWT29059.1"/>
    <property type="molecule type" value="Genomic_DNA"/>
</dbReference>
<dbReference type="Gene3D" id="3.40.50.300">
    <property type="entry name" value="P-loop containing nucleotide triphosphate hydrolases"/>
    <property type="match status" value="1"/>
</dbReference>
<evidence type="ECO:0000313" key="1">
    <source>
        <dbReference type="EMBL" id="PWT25661.1"/>
    </source>
</evidence>
<dbReference type="EMBL" id="NXNG01000005">
    <property type="protein sequence ID" value="PWT25661.1"/>
    <property type="molecule type" value="Genomic_DNA"/>
</dbReference>
<evidence type="ECO:0008006" key="4">
    <source>
        <dbReference type="Google" id="ProtNLM"/>
    </source>
</evidence>
<gene>
    <name evidence="1" type="ORF">CPT75_01445</name>
    <name evidence="2" type="ORF">CPT75_19045</name>
</gene>
<evidence type="ECO:0000313" key="3">
    <source>
        <dbReference type="Proteomes" id="UP000245488"/>
    </source>
</evidence>
<protein>
    <recommendedName>
        <fullName evidence="4">Shikimate kinase</fullName>
    </recommendedName>
</protein>
<proteinExistence type="predicted"/>
<reference evidence="1 3" key="1">
    <citation type="submission" date="2017-09" db="EMBL/GenBank/DDBJ databases">
        <title>High-quality draft genome sequence of Butyrivibrio fibrisolvens INBov1, isolated from cow rumen.</title>
        <authorList>
            <person name="Rodriguez Hernaez J."/>
            <person name="Rivarola M."/>
            <person name="Paniego N."/>
            <person name="Cravero S."/>
            <person name="Ceron Cucchi M."/>
            <person name="Martinez M.C."/>
        </authorList>
    </citation>
    <scope>NUCLEOTIDE SEQUENCE [LARGE SCALE GENOMIC DNA]</scope>
    <source>
        <strain evidence="1 3">INBov1</strain>
    </source>
</reference>
<dbReference type="Proteomes" id="UP000245488">
    <property type="component" value="Chromosome"/>
</dbReference>
<sequence length="200" mass="23184">MANLIVVCGPQAVGKMVVAESLRDKLKYNLMINHDSIEISDKIFGFATPAQKEFNAFFREKVFELAVKYDVDLIFTYVTAFELQEERDYLTSLHDLFTKSGGDFYFVELSADLETRLARNETPYRMEKKASKKNVEWSRTNLLDDNKNHRLNSYEGEVWFTNHLKVDNTNLSPEQVADKIIEAFGLTPNEKEEKEYRFGG</sequence>
<dbReference type="SUPFAM" id="SSF52540">
    <property type="entry name" value="P-loop containing nucleoside triphosphate hydrolases"/>
    <property type="match status" value="1"/>
</dbReference>
<keyword evidence="3" id="KW-1185">Reference proteome</keyword>
<organism evidence="1 3">
    <name type="scientific">Butyrivibrio fibrisolvens</name>
    <dbReference type="NCBI Taxonomy" id="831"/>
    <lineage>
        <taxon>Bacteria</taxon>
        <taxon>Bacillati</taxon>
        <taxon>Bacillota</taxon>
        <taxon>Clostridia</taxon>
        <taxon>Lachnospirales</taxon>
        <taxon>Lachnospiraceae</taxon>
        <taxon>Butyrivibrio</taxon>
    </lineage>
</organism>
<dbReference type="RefSeq" id="WP_110074067.1">
    <property type="nucleotide sequence ID" value="NZ_CM009896.1"/>
</dbReference>